<dbReference type="AlphaFoldDB" id="A0AA41MCU8"/>
<dbReference type="EMBL" id="JAATJV010136800">
    <property type="protein sequence ID" value="MBZ3869483.1"/>
    <property type="molecule type" value="Genomic_DNA"/>
</dbReference>
<reference evidence="2" key="1">
    <citation type="submission" date="2020-03" db="EMBL/GenBank/DDBJ databases">
        <title>Studies in the Genomics of Life Span.</title>
        <authorList>
            <person name="Glass D."/>
        </authorList>
    </citation>
    <scope>NUCLEOTIDE SEQUENCE</scope>
    <source>
        <strain evidence="2">SUZIE</strain>
        <tissue evidence="2">Muscle</tissue>
    </source>
</reference>
<sequence>MAHSVTSFTTPMMTCWPLATPMCCSRALASLACPLAAEPIRDHQDWQALLCPHVPSRLPAPHHYLGMFHCHLLPSLLPLGLLWLEGTPPQPVAPLTEGPLLATSGGPWVHISVYSLGSDPDEYASSGSSLGTSDSPVIEAGVLGSPQLPAVP</sequence>
<proteinExistence type="predicted"/>
<organism evidence="2 3">
    <name type="scientific">Sciurus carolinensis</name>
    <name type="common">Eastern gray squirrel</name>
    <dbReference type="NCBI Taxonomy" id="30640"/>
    <lineage>
        <taxon>Eukaryota</taxon>
        <taxon>Metazoa</taxon>
        <taxon>Chordata</taxon>
        <taxon>Craniata</taxon>
        <taxon>Vertebrata</taxon>
        <taxon>Euteleostomi</taxon>
        <taxon>Mammalia</taxon>
        <taxon>Eutheria</taxon>
        <taxon>Euarchontoglires</taxon>
        <taxon>Glires</taxon>
        <taxon>Rodentia</taxon>
        <taxon>Sciuromorpha</taxon>
        <taxon>Sciuridae</taxon>
        <taxon>Sciurinae</taxon>
        <taxon>Sciurini</taxon>
        <taxon>Sciurus</taxon>
    </lineage>
</organism>
<protein>
    <submittedName>
        <fullName evidence="2">Tristetraprolin</fullName>
    </submittedName>
</protein>
<keyword evidence="3" id="KW-1185">Reference proteome</keyword>
<evidence type="ECO:0000256" key="1">
    <source>
        <dbReference type="SAM" id="MobiDB-lite"/>
    </source>
</evidence>
<dbReference type="Proteomes" id="UP001166674">
    <property type="component" value="Unassembled WGS sequence"/>
</dbReference>
<feature type="compositionally biased region" description="Low complexity" evidence="1">
    <location>
        <begin position="125"/>
        <end position="135"/>
    </location>
</feature>
<accession>A0AA41MCU8</accession>
<gene>
    <name evidence="2" type="ORF">SUZIE_103165</name>
</gene>
<evidence type="ECO:0000313" key="3">
    <source>
        <dbReference type="Proteomes" id="UP001166674"/>
    </source>
</evidence>
<comment type="caution">
    <text evidence="2">The sequence shown here is derived from an EMBL/GenBank/DDBJ whole genome shotgun (WGS) entry which is preliminary data.</text>
</comment>
<feature type="region of interest" description="Disordered" evidence="1">
    <location>
        <begin position="121"/>
        <end position="152"/>
    </location>
</feature>
<evidence type="ECO:0000313" key="2">
    <source>
        <dbReference type="EMBL" id="MBZ3869483.1"/>
    </source>
</evidence>
<name>A0AA41MCU8_SCICA</name>